<dbReference type="Gene3D" id="3.30.40.10">
    <property type="entry name" value="Zinc/RING finger domain, C3HC4 (zinc finger)"/>
    <property type="match status" value="1"/>
</dbReference>
<keyword evidence="1" id="KW-0863">Zinc-finger</keyword>
<dbReference type="PANTHER" id="PTHR15315">
    <property type="entry name" value="RING FINGER PROTEIN 41, 151"/>
    <property type="match status" value="1"/>
</dbReference>
<evidence type="ECO:0000259" key="2">
    <source>
        <dbReference type="PROSITE" id="PS50089"/>
    </source>
</evidence>
<reference evidence="3 4" key="1">
    <citation type="journal article" date="2020" name="Nat. Commun.">
        <title>Genome of Tripterygium wilfordii and identification of cytochrome P450 involved in triptolide biosynthesis.</title>
        <authorList>
            <person name="Tu L."/>
            <person name="Su P."/>
            <person name="Zhang Z."/>
            <person name="Gao L."/>
            <person name="Wang J."/>
            <person name="Hu T."/>
            <person name="Zhou J."/>
            <person name="Zhang Y."/>
            <person name="Zhao Y."/>
            <person name="Liu Y."/>
            <person name="Song Y."/>
            <person name="Tong Y."/>
            <person name="Lu Y."/>
            <person name="Yang J."/>
            <person name="Xu C."/>
            <person name="Jia M."/>
            <person name="Peters R.J."/>
            <person name="Huang L."/>
            <person name="Gao W."/>
        </authorList>
    </citation>
    <scope>NUCLEOTIDE SEQUENCE [LARGE SCALE GENOMIC DNA]</scope>
    <source>
        <strain evidence="4">cv. XIE 37</strain>
        <tissue evidence="3">Leaf</tissue>
    </source>
</reference>
<organism evidence="3 4">
    <name type="scientific">Tripterygium wilfordii</name>
    <name type="common">Thunder God vine</name>
    <dbReference type="NCBI Taxonomy" id="458696"/>
    <lineage>
        <taxon>Eukaryota</taxon>
        <taxon>Viridiplantae</taxon>
        <taxon>Streptophyta</taxon>
        <taxon>Embryophyta</taxon>
        <taxon>Tracheophyta</taxon>
        <taxon>Spermatophyta</taxon>
        <taxon>Magnoliopsida</taxon>
        <taxon>eudicotyledons</taxon>
        <taxon>Gunneridae</taxon>
        <taxon>Pentapetalae</taxon>
        <taxon>rosids</taxon>
        <taxon>fabids</taxon>
        <taxon>Celastrales</taxon>
        <taxon>Celastraceae</taxon>
        <taxon>Tripterygium</taxon>
    </lineage>
</organism>
<dbReference type="GO" id="GO:0061630">
    <property type="term" value="F:ubiquitin protein ligase activity"/>
    <property type="evidence" value="ECO:0007669"/>
    <property type="project" value="TreeGrafter"/>
</dbReference>
<protein>
    <recommendedName>
        <fullName evidence="2">RING-type domain-containing protein</fullName>
    </recommendedName>
</protein>
<dbReference type="Proteomes" id="UP000593562">
    <property type="component" value="Unassembled WGS sequence"/>
</dbReference>
<dbReference type="PROSITE" id="PS50089">
    <property type="entry name" value="ZF_RING_2"/>
    <property type="match status" value="1"/>
</dbReference>
<accession>A0A7J7D482</accession>
<dbReference type="SUPFAM" id="SSF57850">
    <property type="entry name" value="RING/U-box"/>
    <property type="match status" value="1"/>
</dbReference>
<dbReference type="GO" id="GO:0008270">
    <property type="term" value="F:zinc ion binding"/>
    <property type="evidence" value="ECO:0007669"/>
    <property type="project" value="UniProtKB-KW"/>
</dbReference>
<gene>
    <name evidence="3" type="ORF">HS088_TW10G00126</name>
</gene>
<evidence type="ECO:0000313" key="3">
    <source>
        <dbReference type="EMBL" id="KAF5741131.1"/>
    </source>
</evidence>
<name>A0A7J7D482_TRIWF</name>
<sequence length="228" mass="26098">MGLCRAASIPGDYGGDGVQMRLSYSPFAPLVLFLFEWMDYSCTDTLPSSLGLLHIFVYKSCVDGTPTSTSKERKASLREFYAVIYPLLMQLEAEFVELEDKNKRPRGTNTLSRKRVEERRKASDKDFEKDEECGICMENIAKMVLPNCGHSLCLRCFRDWNERSQSCPFCRGSLRRVGSMDLWVLISNGDIVDAVTLANENLSRFYNYVESLPLVMPETHTFLFDYMI</sequence>
<dbReference type="SMART" id="SM00184">
    <property type="entry name" value="RING"/>
    <property type="match status" value="1"/>
</dbReference>
<dbReference type="InterPro" id="IPR013083">
    <property type="entry name" value="Znf_RING/FYVE/PHD"/>
</dbReference>
<dbReference type="AlphaFoldDB" id="A0A7J7D482"/>
<proteinExistence type="predicted"/>
<dbReference type="GO" id="GO:0016567">
    <property type="term" value="P:protein ubiquitination"/>
    <property type="evidence" value="ECO:0007669"/>
    <property type="project" value="TreeGrafter"/>
</dbReference>
<evidence type="ECO:0000256" key="1">
    <source>
        <dbReference type="PROSITE-ProRule" id="PRU00175"/>
    </source>
</evidence>
<comment type="caution">
    <text evidence="3">The sequence shown here is derived from an EMBL/GenBank/DDBJ whole genome shotgun (WGS) entry which is preliminary data.</text>
</comment>
<dbReference type="EMBL" id="JAAARO010000010">
    <property type="protein sequence ID" value="KAF5741131.1"/>
    <property type="molecule type" value="Genomic_DNA"/>
</dbReference>
<dbReference type="Pfam" id="PF13920">
    <property type="entry name" value="zf-C3HC4_3"/>
    <property type="match status" value="1"/>
</dbReference>
<dbReference type="InterPro" id="IPR001841">
    <property type="entry name" value="Znf_RING"/>
</dbReference>
<evidence type="ECO:0000313" key="4">
    <source>
        <dbReference type="Proteomes" id="UP000593562"/>
    </source>
</evidence>
<dbReference type="FunFam" id="3.30.40.10:FF:000660">
    <property type="entry name" value="RING/U-box superfamily protein"/>
    <property type="match status" value="1"/>
</dbReference>
<feature type="domain" description="RING-type" evidence="2">
    <location>
        <begin position="133"/>
        <end position="171"/>
    </location>
</feature>
<keyword evidence="4" id="KW-1185">Reference proteome</keyword>
<dbReference type="PANTHER" id="PTHR15315:SF22">
    <property type="entry name" value="OS01G0905700 PROTEIN"/>
    <property type="match status" value="1"/>
</dbReference>
<keyword evidence="1" id="KW-0862">Zinc</keyword>
<keyword evidence="1" id="KW-0479">Metal-binding</keyword>
<dbReference type="InParanoid" id="A0A7J7D482"/>